<evidence type="ECO:0000313" key="9">
    <source>
        <dbReference type="Proteomes" id="UP000774699"/>
    </source>
</evidence>
<evidence type="ECO:0000256" key="4">
    <source>
        <dbReference type="ARBA" id="ARBA00022989"/>
    </source>
</evidence>
<evidence type="ECO:0000256" key="5">
    <source>
        <dbReference type="ARBA" id="ARBA00023136"/>
    </source>
</evidence>
<proteinExistence type="predicted"/>
<comment type="subcellular location">
    <subcellularLocation>
        <location evidence="1">Cell membrane</location>
        <topology evidence="1">Multi-pass membrane protein</topology>
    </subcellularLocation>
</comment>
<gene>
    <name evidence="8" type="ORF">FJY86_02505</name>
</gene>
<organism evidence="8 9">
    <name type="scientific">Candidatus Iainarchaeum sp</name>
    <dbReference type="NCBI Taxonomy" id="3101447"/>
    <lineage>
        <taxon>Archaea</taxon>
        <taxon>Candidatus Iainarchaeota</taxon>
        <taxon>Candidatus Iainarchaeia</taxon>
        <taxon>Candidatus Iainarchaeales</taxon>
        <taxon>Candidatus Iainarchaeaceae</taxon>
        <taxon>Candidatus Iainarchaeum</taxon>
    </lineage>
</organism>
<dbReference type="Pfam" id="PF09335">
    <property type="entry name" value="VTT_dom"/>
    <property type="match status" value="1"/>
</dbReference>
<comment type="caution">
    <text evidence="8">The sequence shown here is derived from an EMBL/GenBank/DDBJ whole genome shotgun (WGS) entry which is preliminary data.</text>
</comment>
<protein>
    <submittedName>
        <fullName evidence="8">TVP38/TMEM64 family protein</fullName>
    </submittedName>
</protein>
<keyword evidence="4 6" id="KW-1133">Transmembrane helix</keyword>
<keyword evidence="3 6" id="KW-0812">Transmembrane</keyword>
<dbReference type="PANTHER" id="PTHR12677:SF59">
    <property type="entry name" value="GOLGI APPARATUS MEMBRANE PROTEIN TVP38-RELATED"/>
    <property type="match status" value="1"/>
</dbReference>
<feature type="transmembrane region" description="Helical" evidence="6">
    <location>
        <begin position="47"/>
        <end position="66"/>
    </location>
</feature>
<feature type="transmembrane region" description="Helical" evidence="6">
    <location>
        <begin position="161"/>
        <end position="183"/>
    </location>
</feature>
<keyword evidence="2" id="KW-1003">Cell membrane</keyword>
<feature type="transmembrane region" description="Helical" evidence="6">
    <location>
        <begin position="78"/>
        <end position="102"/>
    </location>
</feature>
<dbReference type="PANTHER" id="PTHR12677">
    <property type="entry name" value="GOLGI APPARATUS MEMBRANE PROTEIN TVP38-RELATED"/>
    <property type="match status" value="1"/>
</dbReference>
<dbReference type="InterPro" id="IPR032816">
    <property type="entry name" value="VTT_dom"/>
</dbReference>
<evidence type="ECO:0000256" key="1">
    <source>
        <dbReference type="ARBA" id="ARBA00004651"/>
    </source>
</evidence>
<dbReference type="Proteomes" id="UP000774699">
    <property type="component" value="Unassembled WGS sequence"/>
</dbReference>
<accession>A0A8T4C7B8</accession>
<feature type="transmembrane region" description="Helical" evidence="6">
    <location>
        <begin position="7"/>
        <end position="27"/>
    </location>
</feature>
<keyword evidence="5 6" id="KW-0472">Membrane</keyword>
<evidence type="ECO:0000313" key="8">
    <source>
        <dbReference type="EMBL" id="MBM3282187.1"/>
    </source>
</evidence>
<feature type="transmembrane region" description="Helical" evidence="6">
    <location>
        <begin position="189"/>
        <end position="207"/>
    </location>
</feature>
<evidence type="ECO:0000256" key="6">
    <source>
        <dbReference type="SAM" id="Phobius"/>
    </source>
</evidence>
<dbReference type="GO" id="GO:0005886">
    <property type="term" value="C:plasma membrane"/>
    <property type="evidence" value="ECO:0007669"/>
    <property type="project" value="UniProtKB-SubCell"/>
</dbReference>
<evidence type="ECO:0000259" key="7">
    <source>
        <dbReference type="Pfam" id="PF09335"/>
    </source>
</evidence>
<reference evidence="8" key="1">
    <citation type="submission" date="2019-03" db="EMBL/GenBank/DDBJ databases">
        <title>Lake Tanganyika Metagenome-Assembled Genomes (MAGs).</title>
        <authorList>
            <person name="Tran P."/>
        </authorList>
    </citation>
    <scope>NUCLEOTIDE SEQUENCE</scope>
    <source>
        <strain evidence="8">M_DeepCast_50m_m2_156</strain>
    </source>
</reference>
<dbReference type="AlphaFoldDB" id="A0A8T4C7B8"/>
<dbReference type="EMBL" id="VGJJ01000014">
    <property type="protein sequence ID" value="MBM3282187.1"/>
    <property type="molecule type" value="Genomic_DNA"/>
</dbReference>
<sequence>MASFRENVGPIIFLAAIGSITLIPILFPDISAPLAHEIQSYVVGFGVWGPVAMIGLMILATIFSPIPNSFITLTIGATYGVFFGSILALIGAALASSLAFFLSRKFGKKFVEKYIPHTHFIHSFFKDNAFLTIFILRIIPSVSFDMISYGAGLTSMRWKTFALGTFLGIIPGTISVVLVGAGLTEDSTLSWWGVGLYAVLIIAGAILTQRLNLLNGDAEKNAKGKIKEIATGFPKKY</sequence>
<evidence type="ECO:0000256" key="2">
    <source>
        <dbReference type="ARBA" id="ARBA00022475"/>
    </source>
</evidence>
<dbReference type="InterPro" id="IPR015414">
    <property type="entry name" value="TMEM64"/>
</dbReference>
<evidence type="ECO:0000256" key="3">
    <source>
        <dbReference type="ARBA" id="ARBA00022692"/>
    </source>
</evidence>
<feature type="transmembrane region" description="Helical" evidence="6">
    <location>
        <begin position="129"/>
        <end position="149"/>
    </location>
</feature>
<feature type="domain" description="VTT" evidence="7">
    <location>
        <begin position="66"/>
        <end position="181"/>
    </location>
</feature>
<name>A0A8T4C7B8_9ARCH</name>